<dbReference type="Proteomes" id="UP000317650">
    <property type="component" value="Chromosome 2"/>
</dbReference>
<feature type="domain" description="JAB1/MPN/MOV34 metalloenzyme" evidence="1">
    <location>
        <begin position="15"/>
        <end position="70"/>
    </location>
</feature>
<evidence type="ECO:0000259" key="1">
    <source>
        <dbReference type="Pfam" id="PF01398"/>
    </source>
</evidence>
<evidence type="ECO:0000313" key="2">
    <source>
        <dbReference type="EMBL" id="THU45325.1"/>
    </source>
</evidence>
<dbReference type="GO" id="GO:0008237">
    <property type="term" value="F:metallopeptidase activity"/>
    <property type="evidence" value="ECO:0007669"/>
    <property type="project" value="InterPro"/>
</dbReference>
<organism evidence="2 3">
    <name type="scientific">Musa balbisiana</name>
    <name type="common">Banana</name>
    <dbReference type="NCBI Taxonomy" id="52838"/>
    <lineage>
        <taxon>Eukaryota</taxon>
        <taxon>Viridiplantae</taxon>
        <taxon>Streptophyta</taxon>
        <taxon>Embryophyta</taxon>
        <taxon>Tracheophyta</taxon>
        <taxon>Spermatophyta</taxon>
        <taxon>Magnoliopsida</taxon>
        <taxon>Liliopsida</taxon>
        <taxon>Zingiberales</taxon>
        <taxon>Musaceae</taxon>
        <taxon>Musa</taxon>
    </lineage>
</organism>
<protein>
    <recommendedName>
        <fullName evidence="1">JAB1/MPN/MOV34 metalloenzyme domain-containing protein</fullName>
    </recommendedName>
</protein>
<dbReference type="InterPro" id="IPR000555">
    <property type="entry name" value="JAMM/MPN+_dom"/>
</dbReference>
<dbReference type="GO" id="GO:0071541">
    <property type="term" value="C:eukaryotic translation initiation factor 3 complex, eIF3m"/>
    <property type="evidence" value="ECO:0007669"/>
    <property type="project" value="TreeGrafter"/>
</dbReference>
<dbReference type="STRING" id="52838.A0A4S8IB90"/>
<gene>
    <name evidence="2" type="ORF">C4D60_Mb02t16690</name>
</gene>
<accession>A0A4S8IB90</accession>
<proteinExistence type="predicted"/>
<dbReference type="EMBL" id="PYDT01000011">
    <property type="protein sequence ID" value="THU45325.1"/>
    <property type="molecule type" value="Genomic_DNA"/>
</dbReference>
<dbReference type="GO" id="GO:0031369">
    <property type="term" value="F:translation initiation factor binding"/>
    <property type="evidence" value="ECO:0007669"/>
    <property type="project" value="TreeGrafter"/>
</dbReference>
<name>A0A4S8IB90_MUSBA</name>
<dbReference type="PANTHER" id="PTHR10540:SF6">
    <property type="entry name" value="EUKARYOTIC TRANSLATION INITIATION FACTOR 3 SUBUNIT F"/>
    <property type="match status" value="1"/>
</dbReference>
<reference evidence="2 3" key="1">
    <citation type="journal article" date="2019" name="Nat. Plants">
        <title>Genome sequencing of Musa balbisiana reveals subgenome evolution and function divergence in polyploid bananas.</title>
        <authorList>
            <person name="Yao X."/>
        </authorList>
    </citation>
    <scope>NUCLEOTIDE SEQUENCE [LARGE SCALE GENOMIC DNA]</scope>
    <source>
        <strain evidence="3">cv. DH-PKW</strain>
        <tissue evidence="2">Leaves</tissue>
    </source>
</reference>
<dbReference type="Gene3D" id="3.40.140.10">
    <property type="entry name" value="Cytidine Deaminase, domain 2"/>
    <property type="match status" value="1"/>
</dbReference>
<comment type="caution">
    <text evidence="2">The sequence shown here is derived from an EMBL/GenBank/DDBJ whole genome shotgun (WGS) entry which is preliminary data.</text>
</comment>
<dbReference type="Pfam" id="PF01398">
    <property type="entry name" value="JAB"/>
    <property type="match status" value="1"/>
</dbReference>
<sequence length="152" mass="16909">MAVIDCFPPPSPILSARLHPVVLFNICDCYVRPPDQAERVIGTLLGSVSNGVLDIKNSYAVPHNQPADQVCLFQCRISLHSSDVLETIVTDKLPNDMEGMEASTKRLYALIDDIYKYVDVVVRDNFALIYLSSLIRTQLSTVEKLNMAAQIL</sequence>
<dbReference type="GO" id="GO:0003743">
    <property type="term" value="F:translation initiation factor activity"/>
    <property type="evidence" value="ECO:0007669"/>
    <property type="project" value="TreeGrafter"/>
</dbReference>
<dbReference type="PANTHER" id="PTHR10540">
    <property type="entry name" value="EUKARYOTIC TRANSLATION INITIATION FACTOR 3 SUBUNIT F-RELATED"/>
    <property type="match status" value="1"/>
</dbReference>
<evidence type="ECO:0000313" key="3">
    <source>
        <dbReference type="Proteomes" id="UP000317650"/>
    </source>
</evidence>
<dbReference type="AlphaFoldDB" id="A0A4S8IB90"/>
<keyword evidence="3" id="KW-1185">Reference proteome</keyword>